<dbReference type="EMBL" id="SAUW01000003">
    <property type="protein sequence ID" value="RWR14494.1"/>
    <property type="molecule type" value="Genomic_DNA"/>
</dbReference>
<evidence type="ECO:0000313" key="1">
    <source>
        <dbReference type="EMBL" id="RWR14494.1"/>
    </source>
</evidence>
<dbReference type="AlphaFoldDB" id="A0A443J1Z3"/>
<dbReference type="InterPro" id="IPR014915">
    <property type="entry name" value="Phage_TLS_TfmB"/>
</dbReference>
<dbReference type="Proteomes" id="UP000285710">
    <property type="component" value="Unassembled WGS sequence"/>
</dbReference>
<keyword evidence="2" id="KW-1185">Reference proteome</keyword>
<name>A0A443J1Z3_9RHOB</name>
<evidence type="ECO:0000313" key="2">
    <source>
        <dbReference type="Proteomes" id="UP000285710"/>
    </source>
</evidence>
<accession>A0A443J1Z3</accession>
<dbReference type="Pfam" id="PF08809">
    <property type="entry name" value="DUF1799"/>
    <property type="match status" value="1"/>
</dbReference>
<protein>
    <recommendedName>
        <fullName evidence="3">DUF1799 domain-containing protein</fullName>
    </recommendedName>
</protein>
<organism evidence="1 2">
    <name type="scientific">Paenirhodobacter populi</name>
    <dbReference type="NCBI Taxonomy" id="2306993"/>
    <lineage>
        <taxon>Bacteria</taxon>
        <taxon>Pseudomonadati</taxon>
        <taxon>Pseudomonadota</taxon>
        <taxon>Alphaproteobacteria</taxon>
        <taxon>Rhodobacterales</taxon>
        <taxon>Rhodobacter group</taxon>
        <taxon>Paenirhodobacter</taxon>
    </lineage>
</organism>
<proteinExistence type="predicted"/>
<evidence type="ECO:0008006" key="3">
    <source>
        <dbReference type="Google" id="ProtNLM"/>
    </source>
</evidence>
<reference evidence="1 2" key="1">
    <citation type="submission" date="2019-01" db="EMBL/GenBank/DDBJ databases">
        <title>Sinorhodobacter populi sp. nov. isolated from the symptomatic bark tissue of Populus euramericana canker.</title>
        <authorList>
            <person name="Xu G."/>
        </authorList>
    </citation>
    <scope>NUCLEOTIDE SEQUENCE [LARGE SCALE GENOMIC DNA]</scope>
    <source>
        <strain evidence="1 2">2D-5</strain>
    </source>
</reference>
<reference evidence="1 2" key="2">
    <citation type="submission" date="2019-01" db="EMBL/GenBank/DDBJ databases">
        <authorList>
            <person name="Li Y."/>
        </authorList>
    </citation>
    <scope>NUCLEOTIDE SEQUENCE [LARGE SCALE GENOMIC DNA]</scope>
    <source>
        <strain evidence="1 2">2D-5</strain>
    </source>
</reference>
<sequence length="74" mass="8072">MFEVFGCNWETVTAFLAVETQWRLAIGFGALAWLGIDYAAADVAIRRLGISDQAFAGVQVMERAALEVFAEEAS</sequence>
<comment type="caution">
    <text evidence="1">The sequence shown here is derived from an EMBL/GenBank/DDBJ whole genome shotgun (WGS) entry which is preliminary data.</text>
</comment>
<gene>
    <name evidence="1" type="ORF">D2T33_03300</name>
</gene>